<dbReference type="Gene3D" id="3.40.640.10">
    <property type="entry name" value="Type I PLP-dependent aspartate aminotransferase-like (Major domain)"/>
    <property type="match status" value="1"/>
</dbReference>
<evidence type="ECO:0000256" key="2">
    <source>
        <dbReference type="ARBA" id="ARBA00009077"/>
    </source>
</evidence>
<dbReference type="SUPFAM" id="SSF53383">
    <property type="entry name" value="PLP-dependent transferases"/>
    <property type="match status" value="1"/>
</dbReference>
<dbReference type="GO" id="GO:0019346">
    <property type="term" value="P:transsulfuration"/>
    <property type="evidence" value="ECO:0007669"/>
    <property type="project" value="InterPro"/>
</dbReference>
<dbReference type="PANTHER" id="PTHR11808:SF15">
    <property type="entry name" value="CYSTATHIONINE GAMMA-LYASE"/>
    <property type="match status" value="1"/>
</dbReference>
<dbReference type="Pfam" id="PF01053">
    <property type="entry name" value="Cys_Met_Meta_PP"/>
    <property type="match status" value="1"/>
</dbReference>
<dbReference type="GO" id="GO:0030170">
    <property type="term" value="F:pyridoxal phosphate binding"/>
    <property type="evidence" value="ECO:0007669"/>
    <property type="project" value="InterPro"/>
</dbReference>
<dbReference type="STRING" id="413434.SAMN04488132_10750"/>
<dbReference type="FunFam" id="3.90.1150.10:FF:000008">
    <property type="entry name" value="Cystathionine gamma-synthase"/>
    <property type="match status" value="1"/>
</dbReference>
<evidence type="ECO:0000256" key="3">
    <source>
        <dbReference type="ARBA" id="ARBA00022898"/>
    </source>
</evidence>
<dbReference type="PIRSF" id="PIRSF001434">
    <property type="entry name" value="CGS"/>
    <property type="match status" value="1"/>
</dbReference>
<name>A0A1T4PZR4_9BACT</name>
<comment type="cofactor">
    <cofactor evidence="1 5">
        <name>pyridoxal 5'-phosphate</name>
        <dbReference type="ChEBI" id="CHEBI:597326"/>
    </cofactor>
</comment>
<dbReference type="PANTHER" id="PTHR11808">
    <property type="entry name" value="TRANS-SULFURATION ENZYME FAMILY MEMBER"/>
    <property type="match status" value="1"/>
</dbReference>
<dbReference type="GO" id="GO:0005737">
    <property type="term" value="C:cytoplasm"/>
    <property type="evidence" value="ECO:0007669"/>
    <property type="project" value="TreeGrafter"/>
</dbReference>
<evidence type="ECO:0000256" key="4">
    <source>
        <dbReference type="PIRSR" id="PIRSR001434-2"/>
    </source>
</evidence>
<organism evidence="6 7">
    <name type="scientific">Sediminibacterium ginsengisoli</name>
    <dbReference type="NCBI Taxonomy" id="413434"/>
    <lineage>
        <taxon>Bacteria</taxon>
        <taxon>Pseudomonadati</taxon>
        <taxon>Bacteroidota</taxon>
        <taxon>Chitinophagia</taxon>
        <taxon>Chitinophagales</taxon>
        <taxon>Chitinophagaceae</taxon>
        <taxon>Sediminibacterium</taxon>
    </lineage>
</organism>
<keyword evidence="6" id="KW-0456">Lyase</keyword>
<dbReference type="InterPro" id="IPR054542">
    <property type="entry name" value="Cys_met_metab_PP"/>
</dbReference>
<protein>
    <submittedName>
        <fullName evidence="6">Cystathionine beta-lyase</fullName>
    </submittedName>
</protein>
<dbReference type="InterPro" id="IPR015422">
    <property type="entry name" value="PyrdxlP-dep_Trfase_small"/>
</dbReference>
<dbReference type="GO" id="GO:0003962">
    <property type="term" value="F:cystathionine gamma-synthase activity"/>
    <property type="evidence" value="ECO:0007669"/>
    <property type="project" value="TreeGrafter"/>
</dbReference>
<sequence>MLSLLQARQDKTSSVMSNATELIHSIPVDPLTGAISVPIYQTSTFVQEAPGVNKGYDYARSGNPTRAAVEQLLAKLEKGSTGLAFASGLAAIDAVVKLLKTGDEIVAVDDIYGGAFRLFTQVYEQFGIKVTFTDTSRPENVFEAITPKTKLIWLETPTNPTLKISDIAAIAAIAKANGCLLCVDNTFASPALQQPITLGADIVIHSATKYLGGHSDLIAGIVVAADKQIGDRLKFLQNACGAVLGPFDSWLLIRGIETLHLRIRQHCASAQTIAEYLQQHPAVDQVFYPGLPVHPGHETARKQSKGFGGIVSFTLKEDTEEAAIAFVTATRLFKLAESLGGIKSLVSHPANMTHKSIPAEKRKAAGVSDSLIRLSIGLEEAEDLLLDLEQAFSTTTATFKQTFIANTVTV</sequence>
<evidence type="ECO:0000256" key="1">
    <source>
        <dbReference type="ARBA" id="ARBA00001933"/>
    </source>
</evidence>
<dbReference type="AlphaFoldDB" id="A0A1T4PZR4"/>
<keyword evidence="3 4" id="KW-0663">Pyridoxal phosphate</keyword>
<evidence type="ECO:0000313" key="7">
    <source>
        <dbReference type="Proteomes" id="UP000190888"/>
    </source>
</evidence>
<dbReference type="InterPro" id="IPR015424">
    <property type="entry name" value="PyrdxlP-dep_Trfase"/>
</dbReference>
<dbReference type="RefSeq" id="WP_317042013.1">
    <property type="nucleotide sequence ID" value="NZ_FUWH01000007.1"/>
</dbReference>
<keyword evidence="7" id="KW-1185">Reference proteome</keyword>
<accession>A0A1T4PZR4</accession>
<dbReference type="PROSITE" id="PS00868">
    <property type="entry name" value="CYS_MET_METAB_PP"/>
    <property type="match status" value="1"/>
</dbReference>
<dbReference type="InterPro" id="IPR000277">
    <property type="entry name" value="Cys/Met-Metab_PyrdxlP-dep_enz"/>
</dbReference>
<dbReference type="FunFam" id="3.40.640.10:FF:000009">
    <property type="entry name" value="Cystathionine gamma-synthase homolog"/>
    <property type="match status" value="1"/>
</dbReference>
<dbReference type="Proteomes" id="UP000190888">
    <property type="component" value="Unassembled WGS sequence"/>
</dbReference>
<reference evidence="6 7" key="1">
    <citation type="submission" date="2017-02" db="EMBL/GenBank/DDBJ databases">
        <authorList>
            <person name="Peterson S.W."/>
        </authorList>
    </citation>
    <scope>NUCLEOTIDE SEQUENCE [LARGE SCALE GENOMIC DNA]</scope>
    <source>
        <strain evidence="6 7">DSM 22335</strain>
    </source>
</reference>
<dbReference type="InterPro" id="IPR015421">
    <property type="entry name" value="PyrdxlP-dep_Trfase_major"/>
</dbReference>
<proteinExistence type="inferred from homology"/>
<dbReference type="Gene3D" id="3.90.1150.10">
    <property type="entry name" value="Aspartate Aminotransferase, domain 1"/>
    <property type="match status" value="1"/>
</dbReference>
<evidence type="ECO:0000256" key="5">
    <source>
        <dbReference type="RuleBase" id="RU362118"/>
    </source>
</evidence>
<feature type="modified residue" description="N6-(pyridoxal phosphate)lysine" evidence="4">
    <location>
        <position position="209"/>
    </location>
</feature>
<dbReference type="GO" id="GO:0004123">
    <property type="term" value="F:cystathionine gamma-lyase activity"/>
    <property type="evidence" value="ECO:0007669"/>
    <property type="project" value="TreeGrafter"/>
</dbReference>
<dbReference type="GO" id="GO:0019343">
    <property type="term" value="P:cysteine biosynthetic process via cystathionine"/>
    <property type="evidence" value="ECO:0007669"/>
    <property type="project" value="TreeGrafter"/>
</dbReference>
<comment type="similarity">
    <text evidence="2 5">Belongs to the trans-sulfuration enzymes family.</text>
</comment>
<dbReference type="EMBL" id="FUWH01000007">
    <property type="protein sequence ID" value="SJZ96787.1"/>
    <property type="molecule type" value="Genomic_DNA"/>
</dbReference>
<evidence type="ECO:0000313" key="6">
    <source>
        <dbReference type="EMBL" id="SJZ96787.1"/>
    </source>
</evidence>
<dbReference type="CDD" id="cd00614">
    <property type="entry name" value="CGS_like"/>
    <property type="match status" value="1"/>
</dbReference>
<gene>
    <name evidence="6" type="ORF">SAMN04488132_10750</name>
</gene>